<dbReference type="PANTHER" id="PTHR30151:SF0">
    <property type="entry name" value="ABC TRANSPORTER PERMEASE PROTEIN MJ0413-RELATED"/>
    <property type="match status" value="1"/>
</dbReference>
<feature type="transmembrane region" description="Helical" evidence="7">
    <location>
        <begin position="189"/>
        <end position="210"/>
    </location>
</feature>
<feature type="transmembrane region" description="Helical" evidence="7">
    <location>
        <begin position="222"/>
        <end position="242"/>
    </location>
</feature>
<organism evidence="9 10">
    <name type="scientific">Methylomusa anaerophila</name>
    <dbReference type="NCBI Taxonomy" id="1930071"/>
    <lineage>
        <taxon>Bacteria</taxon>
        <taxon>Bacillati</taxon>
        <taxon>Bacillota</taxon>
        <taxon>Negativicutes</taxon>
        <taxon>Selenomonadales</taxon>
        <taxon>Sporomusaceae</taxon>
        <taxon>Methylomusa</taxon>
    </lineage>
</organism>
<keyword evidence="5 7" id="KW-1133">Transmembrane helix</keyword>
<evidence type="ECO:0000313" key="10">
    <source>
        <dbReference type="Proteomes" id="UP000276437"/>
    </source>
</evidence>
<keyword evidence="3" id="KW-1003">Cell membrane</keyword>
<keyword evidence="6 7" id="KW-0472">Membrane</keyword>
<dbReference type="GO" id="GO:0055085">
    <property type="term" value="P:transmembrane transport"/>
    <property type="evidence" value="ECO:0007669"/>
    <property type="project" value="InterPro"/>
</dbReference>
<name>A0A348AI70_9FIRM</name>
<keyword evidence="2 7" id="KW-0813">Transport</keyword>
<dbReference type="EMBL" id="AP018449">
    <property type="protein sequence ID" value="BBB90768.1"/>
    <property type="molecule type" value="Genomic_DNA"/>
</dbReference>
<dbReference type="PANTHER" id="PTHR30151">
    <property type="entry name" value="ALKANE SULFONATE ABC TRANSPORTER-RELATED, MEMBRANE SUBUNIT"/>
    <property type="match status" value="1"/>
</dbReference>
<dbReference type="AlphaFoldDB" id="A0A348AI70"/>
<accession>A0A348AI70</accession>
<dbReference type="PROSITE" id="PS50928">
    <property type="entry name" value="ABC_TM1"/>
    <property type="match status" value="1"/>
</dbReference>
<evidence type="ECO:0000256" key="2">
    <source>
        <dbReference type="ARBA" id="ARBA00022448"/>
    </source>
</evidence>
<dbReference type="CDD" id="cd06261">
    <property type="entry name" value="TM_PBP2"/>
    <property type="match status" value="1"/>
</dbReference>
<proteinExistence type="inferred from homology"/>
<evidence type="ECO:0000256" key="1">
    <source>
        <dbReference type="ARBA" id="ARBA00004651"/>
    </source>
</evidence>
<dbReference type="Pfam" id="PF00528">
    <property type="entry name" value="BPD_transp_1"/>
    <property type="match status" value="1"/>
</dbReference>
<comment type="subcellular location">
    <subcellularLocation>
        <location evidence="1 7">Cell membrane</location>
        <topology evidence="1 7">Multi-pass membrane protein</topology>
    </subcellularLocation>
</comment>
<protein>
    <submittedName>
        <fullName evidence="9">Putative aliphatic sulfonates transport permease protein SsuC</fullName>
    </submittedName>
</protein>
<feature type="transmembrane region" description="Helical" evidence="7">
    <location>
        <begin position="12"/>
        <end position="29"/>
    </location>
</feature>
<dbReference type="Gene3D" id="1.10.3720.10">
    <property type="entry name" value="MetI-like"/>
    <property type="match status" value="1"/>
</dbReference>
<feature type="transmembrane region" description="Helical" evidence="7">
    <location>
        <begin position="67"/>
        <end position="88"/>
    </location>
</feature>
<evidence type="ECO:0000256" key="7">
    <source>
        <dbReference type="RuleBase" id="RU363032"/>
    </source>
</evidence>
<comment type="similarity">
    <text evidence="7">Belongs to the binding-protein-dependent transport system permease family.</text>
</comment>
<feature type="transmembrane region" description="Helical" evidence="7">
    <location>
        <begin position="100"/>
        <end position="120"/>
    </location>
</feature>
<evidence type="ECO:0000256" key="4">
    <source>
        <dbReference type="ARBA" id="ARBA00022692"/>
    </source>
</evidence>
<keyword evidence="4 7" id="KW-0812">Transmembrane</keyword>
<keyword evidence="10" id="KW-1185">Reference proteome</keyword>
<dbReference type="InterPro" id="IPR035906">
    <property type="entry name" value="MetI-like_sf"/>
</dbReference>
<gene>
    <name evidence="9" type="primary">ssuC_17</name>
    <name evidence="9" type="ORF">MAMMFC1_01429</name>
</gene>
<feature type="transmembrane region" description="Helical" evidence="7">
    <location>
        <begin position="165"/>
        <end position="182"/>
    </location>
</feature>
<evidence type="ECO:0000259" key="8">
    <source>
        <dbReference type="PROSITE" id="PS50928"/>
    </source>
</evidence>
<sequence length="250" mass="26944">MSIGVSLAKRYGSVLAFLALWEISCRLGWVDSQFIPAFSRVVTFIAGQIAGGQLFTHLEISLGRAGAGFLIASLVAVPLGVLLAGWSERVRLALEPLTEWLSYINPFVVFHIIIVFMGAGEATKVTIIAWACIWPIVFSTLSGILHADPDIVKAARSLGLSRFQLTVKVLFPCAFPAILTGMRLAAGYALLFLIAAEMMGASSGLGWMIYRAQNTYQLVEMFAAVTVIAALAVGIDAIMSTIGKRLSYRL</sequence>
<evidence type="ECO:0000313" key="9">
    <source>
        <dbReference type="EMBL" id="BBB90768.1"/>
    </source>
</evidence>
<feature type="domain" description="ABC transmembrane type-1" evidence="8">
    <location>
        <begin position="58"/>
        <end position="239"/>
    </location>
</feature>
<dbReference type="Proteomes" id="UP000276437">
    <property type="component" value="Chromosome"/>
</dbReference>
<evidence type="ECO:0000256" key="3">
    <source>
        <dbReference type="ARBA" id="ARBA00022475"/>
    </source>
</evidence>
<dbReference type="SUPFAM" id="SSF161098">
    <property type="entry name" value="MetI-like"/>
    <property type="match status" value="1"/>
</dbReference>
<dbReference type="OrthoDB" id="9804353at2"/>
<dbReference type="InterPro" id="IPR000515">
    <property type="entry name" value="MetI-like"/>
</dbReference>
<reference evidence="9 10" key="1">
    <citation type="journal article" date="2018" name="Int. J. Syst. Evol. Microbiol.">
        <title>Methylomusa anaerophila gen. nov., sp. nov., an anaerobic methanol-utilizing bacterium isolated from a microbial fuel cell.</title>
        <authorList>
            <person name="Amano N."/>
            <person name="Yamamuro A."/>
            <person name="Miyahara M."/>
            <person name="Kouzuma A."/>
            <person name="Abe T."/>
            <person name="Watanabe K."/>
        </authorList>
    </citation>
    <scope>NUCLEOTIDE SEQUENCE [LARGE SCALE GENOMIC DNA]</scope>
    <source>
        <strain evidence="9 10">MMFC1</strain>
    </source>
</reference>
<evidence type="ECO:0000256" key="5">
    <source>
        <dbReference type="ARBA" id="ARBA00022989"/>
    </source>
</evidence>
<feature type="transmembrane region" description="Helical" evidence="7">
    <location>
        <begin position="127"/>
        <end position="145"/>
    </location>
</feature>
<dbReference type="KEGG" id="mana:MAMMFC1_01429"/>
<evidence type="ECO:0000256" key="6">
    <source>
        <dbReference type="ARBA" id="ARBA00023136"/>
    </source>
</evidence>
<dbReference type="GO" id="GO:0005886">
    <property type="term" value="C:plasma membrane"/>
    <property type="evidence" value="ECO:0007669"/>
    <property type="project" value="UniProtKB-SubCell"/>
</dbReference>
<dbReference type="RefSeq" id="WP_126307681.1">
    <property type="nucleotide sequence ID" value="NZ_AP018449.1"/>
</dbReference>